<accession>A0A6J6NAJ2</accession>
<gene>
    <name evidence="1" type="ORF">UFOPK2310_01292</name>
</gene>
<proteinExistence type="predicted"/>
<organism evidence="1">
    <name type="scientific">freshwater metagenome</name>
    <dbReference type="NCBI Taxonomy" id="449393"/>
    <lineage>
        <taxon>unclassified sequences</taxon>
        <taxon>metagenomes</taxon>
        <taxon>ecological metagenomes</taxon>
    </lineage>
</organism>
<dbReference type="AlphaFoldDB" id="A0A6J6NAJ2"/>
<name>A0A6J6NAJ2_9ZZZZ</name>
<sequence length="76" mass="7349">MGDADGSSDEAGFGDEVALAIGIGFSSMVTSVVPGTPSSMAATTSGAFATSAVANAVPSASTPMVDHTATRTPTRV</sequence>
<reference evidence="1" key="1">
    <citation type="submission" date="2020-05" db="EMBL/GenBank/DDBJ databases">
        <authorList>
            <person name="Chiriac C."/>
            <person name="Salcher M."/>
            <person name="Ghai R."/>
            <person name="Kavagutti S V."/>
        </authorList>
    </citation>
    <scope>NUCLEOTIDE SEQUENCE</scope>
</reference>
<dbReference type="EMBL" id="CAEZWW010000181">
    <property type="protein sequence ID" value="CAB4682088.1"/>
    <property type="molecule type" value="Genomic_DNA"/>
</dbReference>
<evidence type="ECO:0000313" key="1">
    <source>
        <dbReference type="EMBL" id="CAB4682088.1"/>
    </source>
</evidence>
<protein>
    <submittedName>
        <fullName evidence="1">Unannotated protein</fullName>
    </submittedName>
</protein>